<keyword evidence="4 6" id="KW-1133">Transmembrane helix</keyword>
<feature type="transmembrane region" description="Helical" evidence="6">
    <location>
        <begin position="163"/>
        <end position="182"/>
    </location>
</feature>
<feature type="transmembrane region" description="Helical" evidence="6">
    <location>
        <begin position="38"/>
        <end position="59"/>
    </location>
</feature>
<dbReference type="Proteomes" id="UP000198825">
    <property type="component" value="Chromosome I"/>
</dbReference>
<accession>A0A1H2MUK1</accession>
<feature type="transmembrane region" description="Helical" evidence="6">
    <location>
        <begin position="397"/>
        <end position="415"/>
    </location>
</feature>
<feature type="transmembrane region" description="Helical" evidence="6">
    <location>
        <begin position="275"/>
        <end position="293"/>
    </location>
</feature>
<evidence type="ECO:0000313" key="8">
    <source>
        <dbReference type="EMBL" id="SDU96907.1"/>
    </source>
</evidence>
<comment type="subcellular location">
    <subcellularLocation>
        <location evidence="1">Cell membrane</location>
        <topology evidence="1">Multi-pass membrane protein</topology>
    </subcellularLocation>
</comment>
<dbReference type="PANTHER" id="PTHR43124">
    <property type="entry name" value="PURINE EFFLUX PUMP PBUE"/>
    <property type="match status" value="1"/>
</dbReference>
<keyword evidence="3 6" id="KW-0812">Transmembrane</keyword>
<dbReference type="STRING" id="546874.SAMN04488544_2749"/>
<feature type="transmembrane region" description="Helical" evidence="6">
    <location>
        <begin position="79"/>
        <end position="98"/>
    </location>
</feature>
<sequence>MTTTTPAPAATPPVATTSAPAPLRFGSLGGDRPARAGWALFALAVGGFAIGTTEFASMGLLPQIAAGVGVSIPTAGSLISAYALGVVVGAPLIAVLAARIPRRRLLLALMLVFALGNAASAAASSFGFLLVARFVAGLPHGAYFGVASLVAAALVAPNRRASAVARVMLGLTVANVVGVPLATWAGQHLGWPALYVAVAVLAVLCLVAMASFVPPVRVGPADAVASVRTELGALARPQVWFALVTGMVSFGGMFATYSYISPTVMTLAGLSEGGVVWILAMFGIGSTVGTLLGGRLADRALVPTLLGGLVGIGVVLATFGLLATTPVGAFVAVFLLGASGSLMLPALQTRLMDAAAGGQSLAAALNHATLNIANALGAWLGGAVLAAGYSYAWPSRVSVVLPVLGLIVFSVGLALQRRERAATSG</sequence>
<name>A0A1H2MUK1_9ACTN</name>
<keyword evidence="5 6" id="KW-0472">Membrane</keyword>
<dbReference type="GO" id="GO:0005886">
    <property type="term" value="C:plasma membrane"/>
    <property type="evidence" value="ECO:0007669"/>
    <property type="project" value="UniProtKB-SubCell"/>
</dbReference>
<feature type="transmembrane region" description="Helical" evidence="6">
    <location>
        <begin position="239"/>
        <end position="260"/>
    </location>
</feature>
<dbReference type="SUPFAM" id="SSF103473">
    <property type="entry name" value="MFS general substrate transporter"/>
    <property type="match status" value="1"/>
</dbReference>
<dbReference type="Pfam" id="PF07690">
    <property type="entry name" value="MFS_1"/>
    <property type="match status" value="1"/>
</dbReference>
<dbReference type="OrthoDB" id="9814237at2"/>
<dbReference type="InterPro" id="IPR036259">
    <property type="entry name" value="MFS_trans_sf"/>
</dbReference>
<keyword evidence="2" id="KW-1003">Cell membrane</keyword>
<organism evidence="8 9">
    <name type="scientific">Microlunatus sagamiharensis</name>
    <dbReference type="NCBI Taxonomy" id="546874"/>
    <lineage>
        <taxon>Bacteria</taxon>
        <taxon>Bacillati</taxon>
        <taxon>Actinomycetota</taxon>
        <taxon>Actinomycetes</taxon>
        <taxon>Propionibacteriales</taxon>
        <taxon>Propionibacteriaceae</taxon>
        <taxon>Microlunatus</taxon>
    </lineage>
</organism>
<feature type="transmembrane region" description="Helical" evidence="6">
    <location>
        <begin position="137"/>
        <end position="156"/>
    </location>
</feature>
<dbReference type="InterPro" id="IPR050189">
    <property type="entry name" value="MFS_Efflux_Transporters"/>
</dbReference>
<feature type="transmembrane region" description="Helical" evidence="6">
    <location>
        <begin position="300"/>
        <end position="321"/>
    </location>
</feature>
<dbReference type="EMBL" id="LT629799">
    <property type="protein sequence ID" value="SDU96907.1"/>
    <property type="molecule type" value="Genomic_DNA"/>
</dbReference>
<evidence type="ECO:0000256" key="6">
    <source>
        <dbReference type="SAM" id="Phobius"/>
    </source>
</evidence>
<dbReference type="PANTHER" id="PTHR43124:SF3">
    <property type="entry name" value="CHLORAMPHENICOL EFFLUX PUMP RV0191"/>
    <property type="match status" value="1"/>
</dbReference>
<evidence type="ECO:0000259" key="7">
    <source>
        <dbReference type="PROSITE" id="PS50850"/>
    </source>
</evidence>
<dbReference type="Gene3D" id="1.20.1250.20">
    <property type="entry name" value="MFS general substrate transporter like domains"/>
    <property type="match status" value="2"/>
</dbReference>
<dbReference type="InterPro" id="IPR011701">
    <property type="entry name" value="MFS"/>
</dbReference>
<dbReference type="CDD" id="cd17324">
    <property type="entry name" value="MFS_NepI_like"/>
    <property type="match status" value="1"/>
</dbReference>
<evidence type="ECO:0000256" key="5">
    <source>
        <dbReference type="ARBA" id="ARBA00023136"/>
    </source>
</evidence>
<feature type="transmembrane region" description="Helical" evidence="6">
    <location>
        <begin position="327"/>
        <end position="347"/>
    </location>
</feature>
<dbReference type="InterPro" id="IPR020846">
    <property type="entry name" value="MFS_dom"/>
</dbReference>
<feature type="transmembrane region" description="Helical" evidence="6">
    <location>
        <begin position="105"/>
        <end position="131"/>
    </location>
</feature>
<reference evidence="9" key="1">
    <citation type="submission" date="2016-10" db="EMBL/GenBank/DDBJ databases">
        <authorList>
            <person name="Varghese N."/>
            <person name="Submissions S."/>
        </authorList>
    </citation>
    <scope>NUCLEOTIDE SEQUENCE [LARGE SCALE GENOMIC DNA]</scope>
    <source>
        <strain evidence="9">DSM 21743</strain>
    </source>
</reference>
<evidence type="ECO:0000256" key="4">
    <source>
        <dbReference type="ARBA" id="ARBA00022989"/>
    </source>
</evidence>
<evidence type="ECO:0000256" key="3">
    <source>
        <dbReference type="ARBA" id="ARBA00022692"/>
    </source>
</evidence>
<feature type="transmembrane region" description="Helical" evidence="6">
    <location>
        <begin position="194"/>
        <end position="218"/>
    </location>
</feature>
<dbReference type="RefSeq" id="WP_091075213.1">
    <property type="nucleotide sequence ID" value="NZ_LT629799.1"/>
</dbReference>
<proteinExistence type="predicted"/>
<gene>
    <name evidence="8" type="ORF">SAMN04488544_2749</name>
</gene>
<evidence type="ECO:0000256" key="2">
    <source>
        <dbReference type="ARBA" id="ARBA00022475"/>
    </source>
</evidence>
<keyword evidence="9" id="KW-1185">Reference proteome</keyword>
<dbReference type="GO" id="GO:0022857">
    <property type="term" value="F:transmembrane transporter activity"/>
    <property type="evidence" value="ECO:0007669"/>
    <property type="project" value="InterPro"/>
</dbReference>
<evidence type="ECO:0000256" key="1">
    <source>
        <dbReference type="ARBA" id="ARBA00004651"/>
    </source>
</evidence>
<protein>
    <submittedName>
        <fullName evidence="8">MFS transporter, DHA1 family, arabinose polymer transporter</fullName>
    </submittedName>
</protein>
<evidence type="ECO:0000313" key="9">
    <source>
        <dbReference type="Proteomes" id="UP000198825"/>
    </source>
</evidence>
<dbReference type="AlphaFoldDB" id="A0A1H2MUK1"/>
<dbReference type="PROSITE" id="PS50850">
    <property type="entry name" value="MFS"/>
    <property type="match status" value="1"/>
</dbReference>
<feature type="domain" description="Major facilitator superfamily (MFS) profile" evidence="7">
    <location>
        <begin position="39"/>
        <end position="420"/>
    </location>
</feature>
<feature type="transmembrane region" description="Helical" evidence="6">
    <location>
        <begin position="368"/>
        <end position="391"/>
    </location>
</feature>